<dbReference type="RefSeq" id="WP_207679339.1">
    <property type="nucleotide sequence ID" value="NZ_CP061800.1"/>
</dbReference>
<evidence type="ECO:0000313" key="2">
    <source>
        <dbReference type="EMBL" id="QTA91651.1"/>
    </source>
</evidence>
<name>A0A975BTV8_9BACT</name>
<dbReference type="Pfam" id="PF04392">
    <property type="entry name" value="ABC_sub_bind"/>
    <property type="match status" value="1"/>
</dbReference>
<sequence length="334" mass="36824">MSIKKLYCFMMLIVFCICGLFPHMSQAAPFKVLVVMSYNLEKYAWVREIKEGIDSVLASDCEMKYFYMDTKTDFEGGPRKAKEAFALYQEFQPDGVIAADDNAQSMFVVPYLKDKVRTPVMFCGVNAESETYGYPATNVSGILERLHINASVAFAQWLVPSIKSVGFITENSATGKALLKQIQNESDTYSAKLVASKLPKTLREAVEMTEELKKKCDLLLLGSMAGIPGKDGVPFTEKEVTSAITKTFGKPVIGSTDKNVEYGALCAVLRTGQEQGATAAQMLLKAMRGTPVSELPVTRNHQGKRIINATVMKRLNIRPRPDVLGGAELVKTEE</sequence>
<dbReference type="InterPro" id="IPR007487">
    <property type="entry name" value="ABC_transpt-TYRBP-like"/>
</dbReference>
<feature type="signal peptide" evidence="1">
    <location>
        <begin position="1"/>
        <end position="27"/>
    </location>
</feature>
<accession>A0A975BTV8</accession>
<dbReference type="Proteomes" id="UP000663722">
    <property type="component" value="Chromosome"/>
</dbReference>
<keyword evidence="1" id="KW-0732">Signal</keyword>
<evidence type="ECO:0000313" key="3">
    <source>
        <dbReference type="Proteomes" id="UP000663722"/>
    </source>
</evidence>
<dbReference type="PANTHER" id="PTHR35271">
    <property type="entry name" value="ABC TRANSPORTER, SUBSTRATE-BINDING LIPOPROTEIN-RELATED"/>
    <property type="match status" value="1"/>
</dbReference>
<evidence type="ECO:0000256" key="1">
    <source>
        <dbReference type="SAM" id="SignalP"/>
    </source>
</evidence>
<dbReference type="AlphaFoldDB" id="A0A975BTV8"/>
<dbReference type="PANTHER" id="PTHR35271:SF1">
    <property type="entry name" value="ABC TRANSPORTER, SUBSTRATE-BINDING LIPOPROTEIN"/>
    <property type="match status" value="1"/>
</dbReference>
<keyword evidence="3" id="KW-1185">Reference proteome</keyword>
<reference evidence="2" key="1">
    <citation type="journal article" date="2021" name="Microb. Physiol.">
        <title>Proteogenomic Insights into the Physiology of Marine, Sulfate-Reducing, Filamentous Desulfonema limicola and Desulfonema magnum.</title>
        <authorList>
            <person name="Schnaars V."/>
            <person name="Wohlbrand L."/>
            <person name="Scheve S."/>
            <person name="Hinrichs C."/>
            <person name="Reinhardt R."/>
            <person name="Rabus R."/>
        </authorList>
    </citation>
    <scope>NUCLEOTIDE SEQUENCE</scope>
    <source>
        <strain evidence="2">4be13</strain>
    </source>
</reference>
<protein>
    <submittedName>
        <fullName evidence="2">ABC transporter, substrate-binding protein</fullName>
    </submittedName>
</protein>
<dbReference type="KEGG" id="dmm:dnm_077240"/>
<dbReference type="Gene3D" id="3.40.50.2300">
    <property type="match status" value="2"/>
</dbReference>
<gene>
    <name evidence="2" type="ORF">dnm_077240</name>
</gene>
<proteinExistence type="predicted"/>
<feature type="chain" id="PRO_5036804073" evidence="1">
    <location>
        <begin position="28"/>
        <end position="334"/>
    </location>
</feature>
<dbReference type="EMBL" id="CP061800">
    <property type="protein sequence ID" value="QTA91651.1"/>
    <property type="molecule type" value="Genomic_DNA"/>
</dbReference>
<organism evidence="2 3">
    <name type="scientific">Desulfonema magnum</name>
    <dbReference type="NCBI Taxonomy" id="45655"/>
    <lineage>
        <taxon>Bacteria</taxon>
        <taxon>Pseudomonadati</taxon>
        <taxon>Thermodesulfobacteriota</taxon>
        <taxon>Desulfobacteria</taxon>
        <taxon>Desulfobacterales</taxon>
        <taxon>Desulfococcaceae</taxon>
        <taxon>Desulfonema</taxon>
    </lineage>
</organism>